<reference evidence="2" key="1">
    <citation type="submission" date="2021-02" db="EMBL/GenBank/DDBJ databases">
        <authorList>
            <person name="Nowell W R."/>
        </authorList>
    </citation>
    <scope>NUCLEOTIDE SEQUENCE</scope>
</reference>
<feature type="compositionally biased region" description="Acidic residues" evidence="1">
    <location>
        <begin position="49"/>
        <end position="58"/>
    </location>
</feature>
<evidence type="ECO:0000313" key="4">
    <source>
        <dbReference type="Proteomes" id="UP000663873"/>
    </source>
</evidence>
<dbReference type="AlphaFoldDB" id="A0A821Y5X0"/>
<evidence type="ECO:0000256" key="1">
    <source>
        <dbReference type="SAM" id="MobiDB-lite"/>
    </source>
</evidence>
<name>A0A821Y5X0_9BILA</name>
<proteinExistence type="predicted"/>
<organism evidence="2 4">
    <name type="scientific">Rotaria socialis</name>
    <dbReference type="NCBI Taxonomy" id="392032"/>
    <lineage>
        <taxon>Eukaryota</taxon>
        <taxon>Metazoa</taxon>
        <taxon>Spiralia</taxon>
        <taxon>Gnathifera</taxon>
        <taxon>Rotifera</taxon>
        <taxon>Eurotatoria</taxon>
        <taxon>Bdelloidea</taxon>
        <taxon>Philodinida</taxon>
        <taxon>Philodinidae</taxon>
        <taxon>Rotaria</taxon>
    </lineage>
</organism>
<sequence length="58" mass="6576">ELDRIKKAGAQEREKLRAQRQAAAEKEKESQMKRNSAKTGDNEKREDGELGDSSDDEN</sequence>
<dbReference type="EMBL" id="CAJOBP010092848">
    <property type="protein sequence ID" value="CAF4952959.1"/>
    <property type="molecule type" value="Genomic_DNA"/>
</dbReference>
<feature type="region of interest" description="Disordered" evidence="1">
    <location>
        <begin position="1"/>
        <end position="58"/>
    </location>
</feature>
<gene>
    <name evidence="2" type="ORF">UJA718_LOCUS47845</name>
    <name evidence="3" type="ORF">UJA718_LOCUS49787</name>
</gene>
<protein>
    <submittedName>
        <fullName evidence="2">Uncharacterized protein</fullName>
    </submittedName>
</protein>
<dbReference type="EMBL" id="CAJOBP010106401">
    <property type="protein sequence ID" value="CAF4990437.1"/>
    <property type="molecule type" value="Genomic_DNA"/>
</dbReference>
<evidence type="ECO:0000313" key="2">
    <source>
        <dbReference type="EMBL" id="CAF4952959.1"/>
    </source>
</evidence>
<feature type="compositionally biased region" description="Basic and acidic residues" evidence="1">
    <location>
        <begin position="1"/>
        <end position="32"/>
    </location>
</feature>
<keyword evidence="4" id="KW-1185">Reference proteome</keyword>
<dbReference type="Proteomes" id="UP000663873">
    <property type="component" value="Unassembled WGS sequence"/>
</dbReference>
<accession>A0A821Y5X0</accession>
<comment type="caution">
    <text evidence="2">The sequence shown here is derived from an EMBL/GenBank/DDBJ whole genome shotgun (WGS) entry which is preliminary data.</text>
</comment>
<feature type="non-terminal residue" evidence="2">
    <location>
        <position position="58"/>
    </location>
</feature>
<feature type="non-terminal residue" evidence="2">
    <location>
        <position position="1"/>
    </location>
</feature>
<evidence type="ECO:0000313" key="3">
    <source>
        <dbReference type="EMBL" id="CAF4990437.1"/>
    </source>
</evidence>